<feature type="chain" id="PRO_5041312802" evidence="2">
    <location>
        <begin position="18"/>
        <end position="70"/>
    </location>
</feature>
<evidence type="ECO:0000256" key="1">
    <source>
        <dbReference type="SAM" id="Phobius"/>
    </source>
</evidence>
<dbReference type="EMBL" id="CATQJL010000001">
    <property type="protein sequence ID" value="CAJ0592068.1"/>
    <property type="molecule type" value="Genomic_DNA"/>
</dbReference>
<sequence>MLRHMALVILFLGQASSVDHKGENITAVESVRKLTPADMEAKLLPLLPFLTAAGAFGLLGLGMMRDHGAF</sequence>
<keyword evidence="4" id="KW-1185">Reference proteome</keyword>
<keyword evidence="2" id="KW-0732">Signal</keyword>
<gene>
    <name evidence="3" type="ORF">CYNAS_LOCUS4051</name>
</gene>
<keyword evidence="1" id="KW-0472">Membrane</keyword>
<evidence type="ECO:0000313" key="3">
    <source>
        <dbReference type="EMBL" id="CAJ0592068.1"/>
    </source>
</evidence>
<feature type="transmembrane region" description="Helical" evidence="1">
    <location>
        <begin position="41"/>
        <end position="61"/>
    </location>
</feature>
<reference evidence="3" key="1">
    <citation type="submission" date="2023-07" db="EMBL/GenBank/DDBJ databases">
        <authorList>
            <consortium name="CYATHOMIX"/>
        </authorList>
    </citation>
    <scope>NUCLEOTIDE SEQUENCE</scope>
    <source>
        <strain evidence="3">N/A</strain>
    </source>
</reference>
<keyword evidence="1" id="KW-1133">Transmembrane helix</keyword>
<evidence type="ECO:0000313" key="4">
    <source>
        <dbReference type="Proteomes" id="UP001176961"/>
    </source>
</evidence>
<protein>
    <submittedName>
        <fullName evidence="3">Uncharacterized protein</fullName>
    </submittedName>
</protein>
<comment type="caution">
    <text evidence="3">The sequence shown here is derived from an EMBL/GenBank/DDBJ whole genome shotgun (WGS) entry which is preliminary data.</text>
</comment>
<accession>A0AA36DQX6</accession>
<dbReference type="Proteomes" id="UP001176961">
    <property type="component" value="Unassembled WGS sequence"/>
</dbReference>
<organism evidence="3 4">
    <name type="scientific">Cylicocyclus nassatus</name>
    <name type="common">Nematode worm</name>
    <dbReference type="NCBI Taxonomy" id="53992"/>
    <lineage>
        <taxon>Eukaryota</taxon>
        <taxon>Metazoa</taxon>
        <taxon>Ecdysozoa</taxon>
        <taxon>Nematoda</taxon>
        <taxon>Chromadorea</taxon>
        <taxon>Rhabditida</taxon>
        <taxon>Rhabditina</taxon>
        <taxon>Rhabditomorpha</taxon>
        <taxon>Strongyloidea</taxon>
        <taxon>Strongylidae</taxon>
        <taxon>Cylicocyclus</taxon>
    </lineage>
</organism>
<name>A0AA36DQX6_CYLNA</name>
<keyword evidence="1" id="KW-0812">Transmembrane</keyword>
<dbReference type="AlphaFoldDB" id="A0AA36DQX6"/>
<proteinExistence type="predicted"/>
<feature type="signal peptide" evidence="2">
    <location>
        <begin position="1"/>
        <end position="17"/>
    </location>
</feature>
<evidence type="ECO:0000256" key="2">
    <source>
        <dbReference type="SAM" id="SignalP"/>
    </source>
</evidence>